<dbReference type="CDD" id="cd00761">
    <property type="entry name" value="Glyco_tranf_GTA_type"/>
    <property type="match status" value="1"/>
</dbReference>
<dbReference type="RefSeq" id="WP_089355540.1">
    <property type="nucleotide sequence ID" value="NZ_FZPD01000001.1"/>
</dbReference>
<evidence type="ECO:0000259" key="2">
    <source>
        <dbReference type="Pfam" id="PF00535"/>
    </source>
</evidence>
<dbReference type="Pfam" id="PF00535">
    <property type="entry name" value="Glycos_transf_2"/>
    <property type="match status" value="1"/>
</dbReference>
<keyword evidence="4" id="KW-1185">Reference proteome</keyword>
<proteinExistence type="predicted"/>
<keyword evidence="1" id="KW-1133">Transmembrane helix</keyword>
<gene>
    <name evidence="3" type="ORF">SAMN05421640_0796</name>
</gene>
<keyword evidence="1" id="KW-0812">Transmembrane</keyword>
<feature type="transmembrane region" description="Helical" evidence="1">
    <location>
        <begin position="246"/>
        <end position="264"/>
    </location>
</feature>
<protein>
    <submittedName>
        <fullName evidence="3">Succinoglycan biosynthesis protein ExoM</fullName>
    </submittedName>
</protein>
<dbReference type="AlphaFoldDB" id="A0A239FRD1"/>
<dbReference type="Gene3D" id="3.90.550.10">
    <property type="entry name" value="Spore Coat Polysaccharide Biosynthesis Protein SpsA, Chain A"/>
    <property type="match status" value="1"/>
</dbReference>
<evidence type="ECO:0000313" key="4">
    <source>
        <dbReference type="Proteomes" id="UP000198393"/>
    </source>
</evidence>
<dbReference type="PANTHER" id="PTHR22916">
    <property type="entry name" value="GLYCOSYLTRANSFERASE"/>
    <property type="match status" value="1"/>
</dbReference>
<dbReference type="PANTHER" id="PTHR22916:SF3">
    <property type="entry name" value="UDP-GLCNAC:BETAGAL BETA-1,3-N-ACETYLGLUCOSAMINYLTRANSFERASE-LIKE PROTEIN 1"/>
    <property type="match status" value="1"/>
</dbReference>
<dbReference type="GO" id="GO:0016758">
    <property type="term" value="F:hexosyltransferase activity"/>
    <property type="evidence" value="ECO:0007669"/>
    <property type="project" value="UniProtKB-ARBA"/>
</dbReference>
<name>A0A239FRD1_EKHLU</name>
<feature type="domain" description="Glycosyltransferase 2-like" evidence="2">
    <location>
        <begin position="9"/>
        <end position="166"/>
    </location>
</feature>
<dbReference type="SUPFAM" id="SSF53448">
    <property type="entry name" value="Nucleotide-diphospho-sugar transferases"/>
    <property type="match status" value="1"/>
</dbReference>
<sequence length="308" mass="35937">MNQELIVIGIGTYKRPKMLEKALESLQKLIIPDSTTTQLVIVDNEENSASRDILLKFDFPFKVHYECEPKRGIVHVRNNILTTALELGAQYLAFLDDDEVVKEDWILQLYEAMKTHKADAVEGFVIYSLPEKAPDWLFKKDFYGKRQRKTGTRLFSARTCNVMISMQFVIKHRLFFDERLNETGSSDTYFFRQLVSKGGKLIWCNEAVSYETILQTRANKEWILRRSYKSGFNTVLINSIRFGKPIAIAMWPFYIIQLFFTYLLKTIKNPPINKSNIVFNKRELMELKGAVDALRGKRMDYYKVVHGN</sequence>
<dbReference type="EMBL" id="FZPD01000001">
    <property type="protein sequence ID" value="SNS59325.1"/>
    <property type="molecule type" value="Genomic_DNA"/>
</dbReference>
<organism evidence="3 4">
    <name type="scientific">Ekhidna lutea</name>
    <dbReference type="NCBI Taxonomy" id="447679"/>
    <lineage>
        <taxon>Bacteria</taxon>
        <taxon>Pseudomonadati</taxon>
        <taxon>Bacteroidota</taxon>
        <taxon>Cytophagia</taxon>
        <taxon>Cytophagales</taxon>
        <taxon>Reichenbachiellaceae</taxon>
        <taxon>Ekhidna</taxon>
    </lineage>
</organism>
<evidence type="ECO:0000313" key="3">
    <source>
        <dbReference type="EMBL" id="SNS59325.1"/>
    </source>
</evidence>
<accession>A0A239FRD1</accession>
<evidence type="ECO:0000256" key="1">
    <source>
        <dbReference type="SAM" id="Phobius"/>
    </source>
</evidence>
<keyword evidence="1" id="KW-0472">Membrane</keyword>
<dbReference type="InterPro" id="IPR029044">
    <property type="entry name" value="Nucleotide-diphossugar_trans"/>
</dbReference>
<dbReference type="OrthoDB" id="9801954at2"/>
<dbReference type="InterPro" id="IPR001173">
    <property type="entry name" value="Glyco_trans_2-like"/>
</dbReference>
<dbReference type="Proteomes" id="UP000198393">
    <property type="component" value="Unassembled WGS sequence"/>
</dbReference>
<reference evidence="3 4" key="1">
    <citation type="submission" date="2017-06" db="EMBL/GenBank/DDBJ databases">
        <authorList>
            <person name="Kim H.J."/>
            <person name="Triplett B.A."/>
        </authorList>
    </citation>
    <scope>NUCLEOTIDE SEQUENCE [LARGE SCALE GENOMIC DNA]</scope>
    <source>
        <strain evidence="3 4">DSM 19307</strain>
    </source>
</reference>